<protein>
    <recommendedName>
        <fullName evidence="3">HECT domain-containing protein</fullName>
    </recommendedName>
</protein>
<name>A0ABR0ATH8_9CRUS</name>
<evidence type="ECO:0000313" key="5">
    <source>
        <dbReference type="Proteomes" id="UP001234178"/>
    </source>
</evidence>
<evidence type="ECO:0000313" key="4">
    <source>
        <dbReference type="EMBL" id="KAK4028425.1"/>
    </source>
</evidence>
<gene>
    <name evidence="4" type="ORF">OUZ56_017703</name>
</gene>
<dbReference type="PROSITE" id="PS50237">
    <property type="entry name" value="HECT"/>
    <property type="match status" value="1"/>
</dbReference>
<sequence>MASATVFVQHQRQCVRRYQGTDYEESDSDSIDILNDTIPNSPDVNVDEEQHVQLEFTDHDNHVEEEQNLQLGNMANVTPHSHQTIRGPNVLVTRDVEDVAIPVVQVTMDRISPENRRKSCLLAAENRLRQSGPPLPTLWEEITASMDVVSSATAAPLAIEKLKCHRETVLENGKNMVVIRRGQYLVHDFIAKMRTSEFNLHRNKLIDVTFLMQNENGTQTQELGVGVGPLKDLMSTLVEQFVLNRLSTLFNDGTVEPSLYHFTREECNMEMYLAGQVSGLAMVQTFLCPWWTLPFFNRLMDIQKPDSTLHPFLAGLDSQYKVSKILSYPECATLFNRHPLTPEHIMAILNWSEMKLKKNTTLKRAESECQSWFADWLQKLLPDDLSEVLLFLTGSKIIPANWNDHQIKVIFLHLEENEKRRPTIRTCPAFAELKFPVFVTSEEIEEVWIDAVKQVKFGFTFA</sequence>
<dbReference type="EMBL" id="JAOYFB010000038">
    <property type="protein sequence ID" value="KAK4028425.1"/>
    <property type="molecule type" value="Genomic_DNA"/>
</dbReference>
<keyword evidence="5" id="KW-1185">Reference proteome</keyword>
<organism evidence="4 5">
    <name type="scientific">Daphnia magna</name>
    <dbReference type="NCBI Taxonomy" id="35525"/>
    <lineage>
        <taxon>Eukaryota</taxon>
        <taxon>Metazoa</taxon>
        <taxon>Ecdysozoa</taxon>
        <taxon>Arthropoda</taxon>
        <taxon>Crustacea</taxon>
        <taxon>Branchiopoda</taxon>
        <taxon>Diplostraca</taxon>
        <taxon>Cladocera</taxon>
        <taxon>Anomopoda</taxon>
        <taxon>Daphniidae</taxon>
        <taxon>Daphnia</taxon>
    </lineage>
</organism>
<dbReference type="Proteomes" id="UP001234178">
    <property type="component" value="Unassembled WGS sequence"/>
</dbReference>
<feature type="active site" description="Glycyl thioester intermediate" evidence="2">
    <location>
        <position position="427"/>
    </location>
</feature>
<dbReference type="Pfam" id="PF00632">
    <property type="entry name" value="HECT"/>
    <property type="match status" value="1"/>
</dbReference>
<evidence type="ECO:0000256" key="1">
    <source>
        <dbReference type="ARBA" id="ARBA00022786"/>
    </source>
</evidence>
<evidence type="ECO:0000256" key="2">
    <source>
        <dbReference type="PROSITE-ProRule" id="PRU00104"/>
    </source>
</evidence>
<dbReference type="Gene3D" id="3.30.2410.10">
    <property type="entry name" value="Hect, E3 ligase catalytic domain"/>
    <property type="match status" value="1"/>
</dbReference>
<dbReference type="SUPFAM" id="SSF56204">
    <property type="entry name" value="Hect, E3 ligase catalytic domain"/>
    <property type="match status" value="1"/>
</dbReference>
<evidence type="ECO:0000259" key="3">
    <source>
        <dbReference type="PROSITE" id="PS50237"/>
    </source>
</evidence>
<feature type="domain" description="HECT" evidence="3">
    <location>
        <begin position="372"/>
        <end position="462"/>
    </location>
</feature>
<dbReference type="InterPro" id="IPR000569">
    <property type="entry name" value="HECT_dom"/>
</dbReference>
<comment type="caution">
    <text evidence="4">The sequence shown here is derived from an EMBL/GenBank/DDBJ whole genome shotgun (WGS) entry which is preliminary data.</text>
</comment>
<keyword evidence="1 2" id="KW-0833">Ubl conjugation pathway</keyword>
<accession>A0ABR0ATH8</accession>
<dbReference type="InterPro" id="IPR035983">
    <property type="entry name" value="Hect_E3_ubiquitin_ligase"/>
</dbReference>
<proteinExistence type="predicted"/>
<reference evidence="4 5" key="1">
    <citation type="journal article" date="2023" name="Nucleic Acids Res.">
        <title>The hologenome of Daphnia magna reveals possible DNA methylation and microbiome-mediated evolution of the host genome.</title>
        <authorList>
            <person name="Chaturvedi A."/>
            <person name="Li X."/>
            <person name="Dhandapani V."/>
            <person name="Marshall H."/>
            <person name="Kissane S."/>
            <person name="Cuenca-Cambronero M."/>
            <person name="Asole G."/>
            <person name="Calvet F."/>
            <person name="Ruiz-Romero M."/>
            <person name="Marangio P."/>
            <person name="Guigo R."/>
            <person name="Rago D."/>
            <person name="Mirbahai L."/>
            <person name="Eastwood N."/>
            <person name="Colbourne J.K."/>
            <person name="Zhou J."/>
            <person name="Mallon E."/>
            <person name="Orsini L."/>
        </authorList>
    </citation>
    <scope>NUCLEOTIDE SEQUENCE [LARGE SCALE GENOMIC DNA]</scope>
    <source>
        <strain evidence="4">LRV0_1</strain>
    </source>
</reference>